<dbReference type="GO" id="GO:0007165">
    <property type="term" value="P:signal transduction"/>
    <property type="evidence" value="ECO:0007669"/>
    <property type="project" value="UniProtKB-KW"/>
</dbReference>
<gene>
    <name evidence="11" type="ORF">QE152_g10877</name>
</gene>
<dbReference type="InterPro" id="IPR004117">
    <property type="entry name" value="7tm6_olfct_rcpt"/>
</dbReference>
<name>A0AAW1LT80_POPJA</name>
<evidence type="ECO:0000256" key="10">
    <source>
        <dbReference type="RuleBase" id="RU351113"/>
    </source>
</evidence>
<keyword evidence="2" id="KW-1003">Cell membrane</keyword>
<evidence type="ECO:0000256" key="4">
    <source>
        <dbReference type="ARBA" id="ARBA00022692"/>
    </source>
</evidence>
<feature type="transmembrane region" description="Helical" evidence="10">
    <location>
        <begin position="130"/>
        <end position="148"/>
    </location>
</feature>
<dbReference type="Proteomes" id="UP001458880">
    <property type="component" value="Unassembled WGS sequence"/>
</dbReference>
<keyword evidence="7 10" id="KW-0472">Membrane</keyword>
<comment type="subcellular location">
    <subcellularLocation>
        <location evidence="1 10">Cell membrane</location>
        <topology evidence="1 10">Multi-pass membrane protein</topology>
    </subcellularLocation>
</comment>
<dbReference type="GO" id="GO:0005549">
    <property type="term" value="F:odorant binding"/>
    <property type="evidence" value="ECO:0007669"/>
    <property type="project" value="InterPro"/>
</dbReference>
<evidence type="ECO:0000256" key="8">
    <source>
        <dbReference type="ARBA" id="ARBA00023170"/>
    </source>
</evidence>
<evidence type="ECO:0000256" key="2">
    <source>
        <dbReference type="ARBA" id="ARBA00022475"/>
    </source>
</evidence>
<evidence type="ECO:0000256" key="7">
    <source>
        <dbReference type="ARBA" id="ARBA00023136"/>
    </source>
</evidence>
<comment type="similarity">
    <text evidence="10">Belongs to the insect chemoreceptor superfamily. Heteromeric odorant receptor channel (TC 1.A.69) family.</text>
</comment>
<reference evidence="11 12" key="1">
    <citation type="journal article" date="2024" name="BMC Genomics">
        <title>De novo assembly and annotation of Popillia japonica's genome with initial clues to its potential as an invasive pest.</title>
        <authorList>
            <person name="Cucini C."/>
            <person name="Boschi S."/>
            <person name="Funari R."/>
            <person name="Cardaioli E."/>
            <person name="Iannotti N."/>
            <person name="Marturano G."/>
            <person name="Paoli F."/>
            <person name="Bruttini M."/>
            <person name="Carapelli A."/>
            <person name="Frati F."/>
            <person name="Nardi F."/>
        </authorList>
    </citation>
    <scope>NUCLEOTIDE SEQUENCE [LARGE SCALE GENOMIC DNA]</scope>
    <source>
        <strain evidence="11">DMR45628</strain>
    </source>
</reference>
<dbReference type="GO" id="GO:0004984">
    <property type="term" value="F:olfactory receptor activity"/>
    <property type="evidence" value="ECO:0007669"/>
    <property type="project" value="InterPro"/>
</dbReference>
<feature type="transmembrane region" description="Helical" evidence="10">
    <location>
        <begin position="70"/>
        <end position="88"/>
    </location>
</feature>
<feature type="transmembrane region" description="Helical" evidence="10">
    <location>
        <begin position="282"/>
        <end position="303"/>
    </location>
</feature>
<protein>
    <recommendedName>
        <fullName evidence="10">Odorant receptor</fullName>
    </recommendedName>
</protein>
<feature type="transmembrane region" description="Helical" evidence="10">
    <location>
        <begin position="168"/>
        <end position="192"/>
    </location>
</feature>
<dbReference type="GO" id="GO:0005886">
    <property type="term" value="C:plasma membrane"/>
    <property type="evidence" value="ECO:0007669"/>
    <property type="project" value="UniProtKB-SubCell"/>
</dbReference>
<evidence type="ECO:0000256" key="5">
    <source>
        <dbReference type="ARBA" id="ARBA00022725"/>
    </source>
</evidence>
<evidence type="ECO:0000313" key="11">
    <source>
        <dbReference type="EMBL" id="KAK9737208.1"/>
    </source>
</evidence>
<feature type="transmembrane region" description="Helical" evidence="10">
    <location>
        <begin position="36"/>
        <end position="58"/>
    </location>
</feature>
<comment type="caution">
    <text evidence="11">The sequence shown here is derived from an EMBL/GenBank/DDBJ whole genome shotgun (WGS) entry which is preliminary data.</text>
</comment>
<keyword evidence="5 10" id="KW-0552">Olfaction</keyword>
<accession>A0AAW1LT80</accession>
<dbReference type="Pfam" id="PF02949">
    <property type="entry name" value="7tm_6"/>
    <property type="match status" value="1"/>
</dbReference>
<organism evidence="11 12">
    <name type="scientific">Popillia japonica</name>
    <name type="common">Japanese beetle</name>
    <dbReference type="NCBI Taxonomy" id="7064"/>
    <lineage>
        <taxon>Eukaryota</taxon>
        <taxon>Metazoa</taxon>
        <taxon>Ecdysozoa</taxon>
        <taxon>Arthropoda</taxon>
        <taxon>Hexapoda</taxon>
        <taxon>Insecta</taxon>
        <taxon>Pterygota</taxon>
        <taxon>Neoptera</taxon>
        <taxon>Endopterygota</taxon>
        <taxon>Coleoptera</taxon>
        <taxon>Polyphaga</taxon>
        <taxon>Scarabaeiformia</taxon>
        <taxon>Scarabaeidae</taxon>
        <taxon>Rutelinae</taxon>
        <taxon>Popillia</taxon>
    </lineage>
</organism>
<dbReference type="EMBL" id="JASPKY010000103">
    <property type="protein sequence ID" value="KAK9737208.1"/>
    <property type="molecule type" value="Genomic_DNA"/>
</dbReference>
<evidence type="ECO:0000256" key="1">
    <source>
        <dbReference type="ARBA" id="ARBA00004651"/>
    </source>
</evidence>
<evidence type="ECO:0000256" key="9">
    <source>
        <dbReference type="ARBA" id="ARBA00023224"/>
    </source>
</evidence>
<sequence length="379" mass="43814">MEQETLQYKAFHLERRILWFYGIYSGKDFQPSKLHYLRLLLTHFVLVTFGLILLLEIIVEHNNLEVVFQIAYHLIILVIGLIKTLSLCRTLPQFNQLEELLRNPIFNEGTSSRCTFISEAVNSYKIFSRIFWKMVILTAGVYSFMPLIDGDVPIPVWYPRESFKAYCQFYEILWMCVFPPAILAIDVILMGLMHLMAAQIKTLNYNLCCVTDRNPDYDVEIQEKQVQENLKICIRHHLAISDFVSKLEEVFSVGLFLQIFCSIIAICSAGVYVVTVSLTPSLFLRLVVSMSIILLQIGMFCWVGQGLITESDLIGESCYLSEWYTCSTATRKIFFIIMERSKRGISFKAGNFFELSYATFVMILRSAYSYFTVIITTLK</sequence>
<proteinExistence type="inferred from homology"/>
<keyword evidence="6 10" id="KW-1133">Transmembrane helix</keyword>
<keyword evidence="3 10" id="KW-0716">Sensory transduction</keyword>
<dbReference type="PANTHER" id="PTHR21137:SF35">
    <property type="entry name" value="ODORANT RECEPTOR 19A-RELATED"/>
    <property type="match status" value="1"/>
</dbReference>
<feature type="transmembrane region" description="Helical" evidence="10">
    <location>
        <begin position="352"/>
        <end position="371"/>
    </location>
</feature>
<keyword evidence="8 10" id="KW-0675">Receptor</keyword>
<feature type="transmembrane region" description="Helical" evidence="10">
    <location>
        <begin position="255"/>
        <end position="276"/>
    </location>
</feature>
<evidence type="ECO:0000256" key="3">
    <source>
        <dbReference type="ARBA" id="ARBA00022606"/>
    </source>
</evidence>
<dbReference type="PANTHER" id="PTHR21137">
    <property type="entry name" value="ODORANT RECEPTOR"/>
    <property type="match status" value="1"/>
</dbReference>
<keyword evidence="4 10" id="KW-0812">Transmembrane</keyword>
<evidence type="ECO:0000313" key="12">
    <source>
        <dbReference type="Proteomes" id="UP001458880"/>
    </source>
</evidence>
<keyword evidence="12" id="KW-1185">Reference proteome</keyword>
<keyword evidence="9 10" id="KW-0807">Transducer</keyword>
<evidence type="ECO:0000256" key="6">
    <source>
        <dbReference type="ARBA" id="ARBA00022989"/>
    </source>
</evidence>
<dbReference type="AlphaFoldDB" id="A0AAW1LT80"/>